<evidence type="ECO:0000313" key="3">
    <source>
        <dbReference type="Proteomes" id="UP001279734"/>
    </source>
</evidence>
<keyword evidence="3" id="KW-1185">Reference proteome</keyword>
<dbReference type="Proteomes" id="UP001279734">
    <property type="component" value="Unassembled WGS sequence"/>
</dbReference>
<evidence type="ECO:0000313" key="2">
    <source>
        <dbReference type="EMBL" id="GMG99645.1"/>
    </source>
</evidence>
<dbReference type="AlphaFoldDB" id="A0AAD3RXI0"/>
<dbReference type="EMBL" id="BSYO01000001">
    <property type="protein sequence ID" value="GMG99645.1"/>
    <property type="molecule type" value="Genomic_DNA"/>
</dbReference>
<name>A0AAD3RXI0_NEPGR</name>
<sequence>MSNEKNFERMSHRTDEHLIHQFEATAGEHAIPKQEWRNTSYTGNSYPDQTYKPVLVDPAESLTSPRYVRKAEAYVQEVQGTVSMKMEFPRDYGVAKGRWGGLVDDCRQKVDEFLVEVPSEASRLTRTTPPSKTRNWHQATDSTFEDHDNDQWSSSKNADDRKLGDLIKNLSNWHQLSDSVCQDSVRSNNRIEDRGSNVLDKSDGKNCAYVQWEGSSTVKNPSGGQCYGGNEVFGSNQPSYSNGGKDTNTYFDYNDGVSDTITQGGVIYTNGSWSRASEPTVLSPATNDITEPKKPIEPSPQAAAIAAPMAPQPRFMVPRRGALRESIRSDEAQRLYGSVDPSSRAYIEGDNYLSKKSRGRQDPPSHNKGIINSTEAVAMYNGEFIT</sequence>
<reference evidence="2" key="1">
    <citation type="submission" date="2023-05" db="EMBL/GenBank/DDBJ databases">
        <title>Nepenthes gracilis genome sequencing.</title>
        <authorList>
            <person name="Fukushima K."/>
        </authorList>
    </citation>
    <scope>NUCLEOTIDE SEQUENCE</scope>
    <source>
        <strain evidence="2">SING2019-196</strain>
    </source>
</reference>
<organism evidence="2 3">
    <name type="scientific">Nepenthes gracilis</name>
    <name type="common">Slender pitcher plant</name>
    <dbReference type="NCBI Taxonomy" id="150966"/>
    <lineage>
        <taxon>Eukaryota</taxon>
        <taxon>Viridiplantae</taxon>
        <taxon>Streptophyta</taxon>
        <taxon>Embryophyta</taxon>
        <taxon>Tracheophyta</taxon>
        <taxon>Spermatophyta</taxon>
        <taxon>Magnoliopsida</taxon>
        <taxon>eudicotyledons</taxon>
        <taxon>Gunneridae</taxon>
        <taxon>Pentapetalae</taxon>
        <taxon>Caryophyllales</taxon>
        <taxon>Nepenthaceae</taxon>
        <taxon>Nepenthes</taxon>
    </lineage>
</organism>
<feature type="region of interest" description="Disordered" evidence="1">
    <location>
        <begin position="120"/>
        <end position="159"/>
    </location>
</feature>
<proteinExistence type="predicted"/>
<feature type="region of interest" description="Disordered" evidence="1">
    <location>
        <begin position="333"/>
        <end position="370"/>
    </location>
</feature>
<comment type="caution">
    <text evidence="2">The sequence shown here is derived from an EMBL/GenBank/DDBJ whole genome shotgun (WGS) entry which is preliminary data.</text>
</comment>
<protein>
    <submittedName>
        <fullName evidence="2">Uncharacterized protein</fullName>
    </submittedName>
</protein>
<gene>
    <name evidence="2" type="ORF">Nepgr_001485</name>
</gene>
<evidence type="ECO:0000256" key="1">
    <source>
        <dbReference type="SAM" id="MobiDB-lite"/>
    </source>
</evidence>
<feature type="compositionally biased region" description="Polar residues" evidence="1">
    <location>
        <begin position="122"/>
        <end position="142"/>
    </location>
</feature>
<accession>A0AAD3RXI0</accession>